<comment type="caution">
    <text evidence="2">The sequence shown here is derived from an EMBL/GenBank/DDBJ whole genome shotgun (WGS) entry which is preliminary data.</text>
</comment>
<sequence>MKYTCPCCGYNTFYEPVKGTYDICELCGWEDDLVQNGDPDYEGGANGICLREAQLEFLKEAFDTTGYIKDSGWKLLDPSSKEPQLKSYKTDFIVTSNGEVKNA</sequence>
<dbReference type="RefSeq" id="WP_249248746.1">
    <property type="nucleotide sequence ID" value="NZ_JAKIKT010000003.1"/>
</dbReference>
<reference evidence="2 3" key="1">
    <citation type="submission" date="2022-01" db="EMBL/GenBank/DDBJ databases">
        <title>Whole genome-based taxonomy of the Shewanellaceae.</title>
        <authorList>
            <person name="Martin-Rodriguez A.J."/>
        </authorList>
    </citation>
    <scope>NUCLEOTIDE SEQUENCE [LARGE SCALE GENOMIC DNA]</scope>
    <source>
        <strain evidence="2 3">DSM 21332</strain>
    </source>
</reference>
<organism evidence="2 3">
    <name type="scientific">Shewanella corallii</name>
    <dbReference type="NCBI Taxonomy" id="560080"/>
    <lineage>
        <taxon>Bacteria</taxon>
        <taxon>Pseudomonadati</taxon>
        <taxon>Pseudomonadota</taxon>
        <taxon>Gammaproteobacteria</taxon>
        <taxon>Alteromonadales</taxon>
        <taxon>Shewanellaceae</taxon>
        <taxon>Shewanella</taxon>
    </lineage>
</organism>
<feature type="domain" description="Cysteine-rich CPCC" evidence="1">
    <location>
        <begin position="3"/>
        <end position="58"/>
    </location>
</feature>
<proteinExistence type="predicted"/>
<dbReference type="EMBL" id="JAKIKT010000003">
    <property type="protein sequence ID" value="MCL2914018.1"/>
    <property type="molecule type" value="Genomic_DNA"/>
</dbReference>
<accession>A0ABT0N6H3</accession>
<evidence type="ECO:0000313" key="3">
    <source>
        <dbReference type="Proteomes" id="UP001202831"/>
    </source>
</evidence>
<name>A0ABT0N6H3_9GAMM</name>
<dbReference type="Proteomes" id="UP001202831">
    <property type="component" value="Unassembled WGS sequence"/>
</dbReference>
<protein>
    <recommendedName>
        <fullName evidence="1">Cysteine-rich CPCC domain-containing protein</fullName>
    </recommendedName>
</protein>
<keyword evidence="3" id="KW-1185">Reference proteome</keyword>
<gene>
    <name evidence="2" type="ORF">L2725_09480</name>
</gene>
<evidence type="ECO:0000259" key="1">
    <source>
        <dbReference type="Pfam" id="PF14206"/>
    </source>
</evidence>
<evidence type="ECO:0000313" key="2">
    <source>
        <dbReference type="EMBL" id="MCL2914018.1"/>
    </source>
</evidence>
<dbReference type="InterPro" id="IPR025983">
    <property type="entry name" value="Cys_rich_CPCC"/>
</dbReference>
<dbReference type="Pfam" id="PF14206">
    <property type="entry name" value="Cys_rich_CPCC"/>
    <property type="match status" value="1"/>
</dbReference>